<dbReference type="Pfam" id="PF08347">
    <property type="entry name" value="CTNNB1_binding"/>
    <property type="match status" value="1"/>
</dbReference>
<evidence type="ECO:0000256" key="26">
    <source>
        <dbReference type="ARBA" id="ARBA00061799"/>
    </source>
</evidence>
<evidence type="ECO:0000256" key="7">
    <source>
        <dbReference type="ARBA" id="ARBA00012699"/>
    </source>
</evidence>
<dbReference type="GO" id="GO:0019900">
    <property type="term" value="F:kinase binding"/>
    <property type="evidence" value="ECO:0007669"/>
    <property type="project" value="UniProtKB-ARBA"/>
</dbReference>
<dbReference type="GO" id="GO:0005667">
    <property type="term" value="C:transcription regulator complex"/>
    <property type="evidence" value="ECO:0007669"/>
    <property type="project" value="UniProtKB-ARBA"/>
</dbReference>
<dbReference type="GO" id="GO:0072091">
    <property type="term" value="P:regulation of stem cell proliferation"/>
    <property type="evidence" value="ECO:0007669"/>
    <property type="project" value="UniProtKB-ARBA"/>
</dbReference>
<dbReference type="GO" id="GO:0045892">
    <property type="term" value="P:negative regulation of DNA-templated transcription"/>
    <property type="evidence" value="ECO:0007669"/>
    <property type="project" value="UniProtKB-ARBA"/>
</dbReference>
<dbReference type="OrthoDB" id="1483400at2759"/>
<evidence type="ECO:0000256" key="21">
    <source>
        <dbReference type="ARBA" id="ARBA00023163"/>
    </source>
</evidence>
<evidence type="ECO:0000256" key="3">
    <source>
        <dbReference type="ARBA" id="ARBA00004760"/>
    </source>
</evidence>
<comment type="catalytic activity">
    <reaction evidence="23">
        <text>UDP-alpha-D-xylose + an N-acylsphing-4-enine = a beta-D-xylosyl-(1&lt;-&gt;1')-N-acylsphing-4-enine + UDP + H(+)</text>
        <dbReference type="Rhea" id="RHEA:70243"/>
        <dbReference type="ChEBI" id="CHEBI:15378"/>
        <dbReference type="ChEBI" id="CHEBI:52639"/>
        <dbReference type="ChEBI" id="CHEBI:57632"/>
        <dbReference type="ChEBI" id="CHEBI:58223"/>
        <dbReference type="ChEBI" id="CHEBI:189068"/>
    </reaction>
    <physiologicalReaction direction="left-to-right" evidence="23">
        <dbReference type="Rhea" id="RHEA:70244"/>
    </physiologicalReaction>
</comment>
<dbReference type="Pfam" id="PF00505">
    <property type="entry name" value="HMG_box"/>
    <property type="match status" value="1"/>
</dbReference>
<evidence type="ECO:0000256" key="12">
    <source>
        <dbReference type="ARBA" id="ARBA00022692"/>
    </source>
</evidence>
<dbReference type="PROSITE" id="PS50118">
    <property type="entry name" value="HMG_BOX_2"/>
    <property type="match status" value="1"/>
</dbReference>
<dbReference type="GO" id="GO:0016055">
    <property type="term" value="P:Wnt signaling pathway"/>
    <property type="evidence" value="ECO:0007669"/>
    <property type="project" value="UniProtKB-KW"/>
</dbReference>
<comment type="subunit">
    <text evidence="26">Binds to the beta-catenin homolog arm or to gro.</text>
</comment>
<comment type="similarity">
    <text evidence="5">Belongs to the TCF/LEF family.</text>
</comment>
<dbReference type="VEuPathDB" id="VectorBase:ASIC018221"/>
<feature type="compositionally biased region" description="Low complexity" evidence="29">
    <location>
        <begin position="494"/>
        <end position="506"/>
    </location>
</feature>
<dbReference type="GO" id="GO:0000139">
    <property type="term" value="C:Golgi membrane"/>
    <property type="evidence" value="ECO:0007669"/>
    <property type="project" value="UniProtKB-SubCell"/>
</dbReference>
<dbReference type="GO" id="GO:0007500">
    <property type="term" value="P:mesodermal cell fate determination"/>
    <property type="evidence" value="ECO:0007669"/>
    <property type="project" value="UniProtKB-ARBA"/>
</dbReference>
<evidence type="ECO:0000256" key="6">
    <source>
        <dbReference type="ARBA" id="ARBA00006739"/>
    </source>
</evidence>
<keyword evidence="13" id="KW-0217">Developmental protein</keyword>
<evidence type="ECO:0000256" key="20">
    <source>
        <dbReference type="ARBA" id="ARBA00023159"/>
    </source>
</evidence>
<keyword evidence="18 28" id="KW-0238">DNA-binding</keyword>
<dbReference type="InterPro" id="IPR025993">
    <property type="entry name" value="Ceramide_glucosylTrfase"/>
</dbReference>
<dbReference type="InterPro" id="IPR036910">
    <property type="entry name" value="HMG_box_dom_sf"/>
</dbReference>
<dbReference type="GO" id="GO:0007435">
    <property type="term" value="P:salivary gland morphogenesis"/>
    <property type="evidence" value="ECO:0007669"/>
    <property type="project" value="UniProtKB-ARBA"/>
</dbReference>
<feature type="transmembrane region" description="Helical" evidence="30">
    <location>
        <begin position="318"/>
        <end position="338"/>
    </location>
</feature>
<feature type="compositionally biased region" description="Low complexity" evidence="29">
    <location>
        <begin position="798"/>
        <end position="809"/>
    </location>
</feature>
<dbReference type="Pfam" id="PF13506">
    <property type="entry name" value="Glyco_transf_21"/>
    <property type="match status" value="1"/>
</dbReference>
<keyword evidence="15" id="KW-0805">Transcription regulation</keyword>
<keyword evidence="14 30" id="KW-1133">Transmembrane helix</keyword>
<dbReference type="GO" id="GO:0001228">
    <property type="term" value="F:DNA-binding transcription activator activity, RNA polymerase II-specific"/>
    <property type="evidence" value="ECO:0007669"/>
    <property type="project" value="UniProtKB-ARBA"/>
</dbReference>
<feature type="region of interest" description="Disordered" evidence="29">
    <location>
        <begin position="751"/>
        <end position="819"/>
    </location>
</feature>
<feature type="DNA-binding region" description="HMG box" evidence="28">
    <location>
        <begin position="818"/>
        <end position="886"/>
    </location>
</feature>
<evidence type="ECO:0000256" key="16">
    <source>
        <dbReference type="ARBA" id="ARBA00023034"/>
    </source>
</evidence>
<evidence type="ECO:0000256" key="18">
    <source>
        <dbReference type="ARBA" id="ARBA00023125"/>
    </source>
</evidence>
<evidence type="ECO:0000256" key="15">
    <source>
        <dbReference type="ARBA" id="ARBA00023015"/>
    </source>
</evidence>
<dbReference type="GO" id="GO:0003677">
    <property type="term" value="F:DNA binding"/>
    <property type="evidence" value="ECO:0007669"/>
    <property type="project" value="UniProtKB-UniRule"/>
</dbReference>
<evidence type="ECO:0000256" key="24">
    <source>
        <dbReference type="ARBA" id="ARBA00048104"/>
    </source>
</evidence>
<evidence type="ECO:0000256" key="5">
    <source>
        <dbReference type="ARBA" id="ARBA00006569"/>
    </source>
</evidence>
<evidence type="ECO:0000256" key="23">
    <source>
        <dbReference type="ARBA" id="ARBA00047869"/>
    </source>
</evidence>
<dbReference type="EMBL" id="KE525347">
    <property type="protein sequence ID" value="KFB50159.1"/>
    <property type="molecule type" value="Genomic_DNA"/>
</dbReference>
<dbReference type="STRING" id="74873.A0A084WIW5"/>
<proteinExistence type="inferred from homology"/>
<comment type="subcellular location">
    <subcellularLocation>
        <location evidence="2">Golgi apparatus membrane</location>
        <topology evidence="2">Multi-pass membrane protein</topology>
    </subcellularLocation>
    <subcellularLocation>
        <location evidence="1">Nucleus</location>
    </subcellularLocation>
</comment>
<evidence type="ECO:0000256" key="8">
    <source>
        <dbReference type="ARBA" id="ARBA00022516"/>
    </source>
</evidence>
<evidence type="ECO:0000313" key="33">
    <source>
        <dbReference type="EnsemblMetazoa" id="ASIC018221-PA"/>
    </source>
</evidence>
<organism evidence="33 34">
    <name type="scientific">Anopheles sinensis</name>
    <name type="common">Mosquito</name>
    <dbReference type="NCBI Taxonomy" id="74873"/>
    <lineage>
        <taxon>Eukaryota</taxon>
        <taxon>Metazoa</taxon>
        <taxon>Ecdysozoa</taxon>
        <taxon>Arthropoda</taxon>
        <taxon>Hexapoda</taxon>
        <taxon>Insecta</taxon>
        <taxon>Pterygota</taxon>
        <taxon>Neoptera</taxon>
        <taxon>Endopterygota</taxon>
        <taxon>Diptera</taxon>
        <taxon>Nematocera</taxon>
        <taxon>Culicoidea</taxon>
        <taxon>Culicidae</taxon>
        <taxon>Anophelinae</taxon>
        <taxon>Anopheles</taxon>
    </lineage>
</organism>
<evidence type="ECO:0000256" key="10">
    <source>
        <dbReference type="ARBA" id="ARBA00022679"/>
    </source>
</evidence>
<keyword evidence="20" id="KW-0010">Activator</keyword>
<dbReference type="SUPFAM" id="SSF47095">
    <property type="entry name" value="HMG-box"/>
    <property type="match status" value="1"/>
</dbReference>
<dbReference type="GO" id="GO:0006679">
    <property type="term" value="P:glucosylceramide biosynthetic process"/>
    <property type="evidence" value="ECO:0007669"/>
    <property type="project" value="TreeGrafter"/>
</dbReference>
<dbReference type="GO" id="GO:0007476">
    <property type="term" value="P:imaginal disc-derived wing morphogenesis"/>
    <property type="evidence" value="ECO:0007669"/>
    <property type="project" value="UniProtKB-ARBA"/>
</dbReference>
<feature type="compositionally biased region" description="Gly residues" evidence="29">
    <location>
        <begin position="507"/>
        <end position="521"/>
    </location>
</feature>
<evidence type="ECO:0000256" key="14">
    <source>
        <dbReference type="ARBA" id="ARBA00022989"/>
    </source>
</evidence>
<evidence type="ECO:0000256" key="17">
    <source>
        <dbReference type="ARBA" id="ARBA00023098"/>
    </source>
</evidence>
<dbReference type="CDD" id="cd21996">
    <property type="entry name" value="HMG-box_TCF7-like"/>
    <property type="match status" value="1"/>
</dbReference>
<keyword evidence="22 28" id="KW-0539">Nucleus</keyword>
<dbReference type="EC" id="2.4.1.80" evidence="7"/>
<sequence length="916" mass="99665">MSPTMITIIHCLAIGILIFWCGKWIIHLTAITYGKVKLHKKATQQPRETPYPSVSILKPLMGVDPNLQSNLETFFLMDYPVYELLFCIESSDDPAVEVVNRLCNKYPNIEAKLLVGGSNVGVNPKINNLYPGYVEARHELIMISDAGIRMKSDTLTDMVNHMTEKVGLVHQMPFVCDREGFAAAFEKIYFGTVQSRIYLCADLLGINCHTGMSCLMRKDVLDQLGGVQAFGCYLAEDFFLAKAFHDHNWKLTISSQPAWQNSGICDISSFQARLTRWAKLRVAMVPTTILLEPMSECIIVGMFACGAAKVLFRWNPLVFFLIHTLVWFLSDWILLSIIQNGALPFNKFTFFIGWAFREISGPYLFFNALWNPAIRWRTRVYKLAWGGVAYELTSQIKSARLNVPKMPNTGENSHSGSTTTTATATAATVASAGDDLGSTDEVKVFKDEGDREDEKASSENLLEEKFNLIDLTESAENLVKNSAARQDLSPPYVGPGTSSRSVSSPVGGSGGSVSGGPGSGPAGSSSGKLSDHSPDHSPGGFAAMGGYLPPYQYSSGTASALQAAGSMGKGLGGLSQFFCNEDPLSNPPPAHCGILPYQLDSKAIGLTARQSLYSFSTTQYPYPSILSSNMLPVPPSWHTPSMYSTAPSFRNSYPSSLQIYTTLASDLYSRYQSSQSLLNSVHSHASVLNQSLQQQVKQEAAGCGPVGGSTASVGQDMSHNYSVRQHAHGLSPGSKSVADLPQELTNHRFGRAQSVGSTGSGGGGGGIGNGASSGGSNTSGGASGSSKKKCASERSRDQQQQQQGSHQQNPPQPNRPHIKKPLNAFMLYMKEMRAKVVAECTLKESAAINQILGRKWHSLSRDEQSVYYDKARQERQLHMEMYPGWTARDNYGYGSKKKRKAKKKDQLGGASEPPSR</sequence>
<evidence type="ECO:0000256" key="27">
    <source>
        <dbReference type="ARBA" id="ARBA00080285"/>
    </source>
</evidence>
<dbReference type="Gene3D" id="4.10.900.10">
    <property type="entry name" value="TCF3-CBD (Catenin binding domain)"/>
    <property type="match status" value="1"/>
</dbReference>
<keyword evidence="9" id="KW-0328">Glycosyltransferase</keyword>
<evidence type="ECO:0000256" key="30">
    <source>
        <dbReference type="SAM" id="Phobius"/>
    </source>
</evidence>
<keyword evidence="10" id="KW-0808">Transferase</keyword>
<name>A0A084WIW5_ANOSI</name>
<dbReference type="Gene3D" id="3.90.550.10">
    <property type="entry name" value="Spore Coat Polysaccharide Biosynthesis Protein SpsA, Chain A"/>
    <property type="match status" value="1"/>
</dbReference>
<dbReference type="InterPro" id="IPR027397">
    <property type="entry name" value="Catenin-bd_sf"/>
</dbReference>
<keyword evidence="17" id="KW-0443">Lipid metabolism</keyword>
<protein>
    <recommendedName>
        <fullName evidence="7">ceramide glucosyltransferase</fullName>
        <ecNumber evidence="7">2.4.1.80</ecNumber>
    </recommendedName>
    <alternativeName>
        <fullName evidence="27">dTCF</fullName>
    </alternativeName>
</protein>
<evidence type="ECO:0000256" key="28">
    <source>
        <dbReference type="PROSITE-ProRule" id="PRU00267"/>
    </source>
</evidence>
<evidence type="ECO:0000256" key="13">
    <source>
        <dbReference type="ARBA" id="ARBA00022716"/>
    </source>
</evidence>
<keyword evidence="34" id="KW-1185">Reference proteome</keyword>
<dbReference type="CDD" id="cd02520">
    <property type="entry name" value="Glucosylceramide_synthase"/>
    <property type="match status" value="1"/>
</dbReference>
<feature type="region of interest" description="Disordered" evidence="29">
    <location>
        <begin position="482"/>
        <end position="541"/>
    </location>
</feature>
<comment type="catalytic activity">
    <reaction evidence="24">
        <text>N-(9Z-octadecenoyl)-sphing-4-enine + UDP-alpha-D-xylose = beta-D-xylosyl-(1&lt;-&gt;1')-N-(9Z-octadecenoyl)-sphing-4-enine + UDP + H(+)</text>
        <dbReference type="Rhea" id="RHEA:70247"/>
        <dbReference type="ChEBI" id="CHEBI:15378"/>
        <dbReference type="ChEBI" id="CHEBI:57632"/>
        <dbReference type="ChEBI" id="CHEBI:58223"/>
        <dbReference type="ChEBI" id="CHEBI:77996"/>
        <dbReference type="ChEBI" id="CHEBI:189081"/>
    </reaction>
    <physiologicalReaction direction="left-to-right" evidence="24">
        <dbReference type="Rhea" id="RHEA:70248"/>
    </physiologicalReaction>
</comment>
<evidence type="ECO:0000256" key="2">
    <source>
        <dbReference type="ARBA" id="ARBA00004653"/>
    </source>
</evidence>
<feature type="region of interest" description="Disordered" evidence="29">
    <location>
        <begin position="888"/>
        <end position="916"/>
    </location>
</feature>
<evidence type="ECO:0000313" key="32">
    <source>
        <dbReference type="EMBL" id="KFB50159.1"/>
    </source>
</evidence>
<comment type="function">
    <text evidence="25">Segment polarity protein. Functions together with arm to transduce the Wingless (Wg) signal in embryos and in developing adult tissues. Acts as a transcriptional activator, but in the absence of arm, it binds to gro and acts as a transcriptional repressor of wg-responsive genes.</text>
</comment>
<feature type="region of interest" description="Disordered" evidence="29">
    <location>
        <begin position="403"/>
        <end position="422"/>
    </location>
</feature>
<evidence type="ECO:0000256" key="4">
    <source>
        <dbReference type="ARBA" id="ARBA00004991"/>
    </source>
</evidence>
<dbReference type="SMART" id="SM00398">
    <property type="entry name" value="HMG"/>
    <property type="match status" value="1"/>
</dbReference>
<evidence type="ECO:0000256" key="11">
    <source>
        <dbReference type="ARBA" id="ARBA00022687"/>
    </source>
</evidence>
<evidence type="ECO:0000256" key="9">
    <source>
        <dbReference type="ARBA" id="ARBA00022676"/>
    </source>
</evidence>
<dbReference type="UniPathway" id="UPA00222"/>
<dbReference type="GO" id="GO:0035277">
    <property type="term" value="P:spiracle morphogenesis, open tracheal system"/>
    <property type="evidence" value="ECO:0007669"/>
    <property type="project" value="UniProtKB-ARBA"/>
</dbReference>
<keyword evidence="11" id="KW-0879">Wnt signaling pathway</keyword>
<dbReference type="GO" id="GO:0010628">
    <property type="term" value="P:positive regulation of gene expression"/>
    <property type="evidence" value="ECO:0007669"/>
    <property type="project" value="UniProtKB-ARBA"/>
</dbReference>
<dbReference type="EMBL" id="ATLV01023950">
    <property type="status" value="NOT_ANNOTATED_CDS"/>
    <property type="molecule type" value="Genomic_DNA"/>
</dbReference>
<evidence type="ECO:0000256" key="25">
    <source>
        <dbReference type="ARBA" id="ARBA00053480"/>
    </source>
</evidence>
<dbReference type="InterPro" id="IPR029044">
    <property type="entry name" value="Nucleotide-diphossugar_trans"/>
</dbReference>
<keyword evidence="12 30" id="KW-0812">Transmembrane</keyword>
<reference evidence="32 34" key="1">
    <citation type="journal article" date="2014" name="BMC Genomics">
        <title>Genome sequence of Anopheles sinensis provides insight into genetics basis of mosquito competence for malaria parasites.</title>
        <authorList>
            <person name="Zhou D."/>
            <person name="Zhang D."/>
            <person name="Ding G."/>
            <person name="Shi L."/>
            <person name="Hou Q."/>
            <person name="Ye Y."/>
            <person name="Xu Y."/>
            <person name="Zhou H."/>
            <person name="Xiong C."/>
            <person name="Li S."/>
            <person name="Yu J."/>
            <person name="Hong S."/>
            <person name="Yu X."/>
            <person name="Zou P."/>
            <person name="Chen C."/>
            <person name="Chang X."/>
            <person name="Wang W."/>
            <person name="Lv Y."/>
            <person name="Sun Y."/>
            <person name="Ma L."/>
            <person name="Shen B."/>
            <person name="Zhu C."/>
        </authorList>
    </citation>
    <scope>NUCLEOTIDE SEQUENCE [LARGE SCALE GENOMIC DNA]</scope>
</reference>
<evidence type="ECO:0000313" key="34">
    <source>
        <dbReference type="Proteomes" id="UP000030765"/>
    </source>
</evidence>
<dbReference type="PANTHER" id="PTHR12726:SF0">
    <property type="entry name" value="CERAMIDE GLUCOSYLTRANSFERASE"/>
    <property type="match status" value="1"/>
</dbReference>
<dbReference type="GO" id="GO:0005634">
    <property type="term" value="C:nucleus"/>
    <property type="evidence" value="ECO:0007669"/>
    <property type="project" value="UniProtKB-SubCell"/>
</dbReference>
<keyword evidence="19 30" id="KW-0472">Membrane</keyword>
<keyword evidence="13" id="KW-0709">Segmentation polarity protein</keyword>
<evidence type="ECO:0000259" key="31">
    <source>
        <dbReference type="PROSITE" id="PS50118"/>
    </source>
</evidence>
<dbReference type="FunFam" id="4.10.900.10:FF:000011">
    <property type="entry name" value="Pangolin, isoform Q"/>
    <property type="match status" value="1"/>
</dbReference>
<gene>
    <name evidence="32" type="ORF">ZHAS_00018221</name>
</gene>
<dbReference type="OMA" id="ARHELIM"/>
<evidence type="ECO:0000256" key="29">
    <source>
        <dbReference type="SAM" id="MobiDB-lite"/>
    </source>
</evidence>
<dbReference type="VEuPathDB" id="VectorBase:ASIS011594"/>
<dbReference type="InterPro" id="IPR009071">
    <property type="entry name" value="HMG_box_dom"/>
</dbReference>
<dbReference type="GO" id="GO:0001222">
    <property type="term" value="F:transcription corepressor binding"/>
    <property type="evidence" value="ECO:0007669"/>
    <property type="project" value="UniProtKB-ARBA"/>
</dbReference>
<dbReference type="GO" id="GO:0008120">
    <property type="term" value="F:ceramide glucosyltransferase activity"/>
    <property type="evidence" value="ECO:0007669"/>
    <property type="project" value="UniProtKB-EC"/>
</dbReference>
<evidence type="ECO:0000256" key="19">
    <source>
        <dbReference type="ARBA" id="ARBA00023136"/>
    </source>
</evidence>
<dbReference type="FunFam" id="3.90.550.10:FF:000041">
    <property type="entry name" value="UDP-glucose ceramide glucosyltransferase"/>
    <property type="match status" value="1"/>
</dbReference>
<keyword evidence="21" id="KW-0804">Transcription</keyword>
<dbReference type="SUPFAM" id="SSF53448">
    <property type="entry name" value="Nucleotide-diphospho-sugar transferases"/>
    <property type="match status" value="1"/>
</dbReference>
<comment type="pathway">
    <text evidence="3">Lipid metabolism; sphingolipid metabolism.</text>
</comment>
<feature type="compositionally biased region" description="Gly residues" evidence="29">
    <location>
        <begin position="758"/>
        <end position="783"/>
    </location>
</feature>
<keyword evidence="8" id="KW-0444">Lipid biosynthesis</keyword>
<feature type="domain" description="HMG box" evidence="31">
    <location>
        <begin position="818"/>
        <end position="886"/>
    </location>
</feature>
<comment type="similarity">
    <text evidence="6">Belongs to the glycosyltransferase 2 family.</text>
</comment>
<dbReference type="FunFam" id="1.10.30.10:FF:000001">
    <property type="entry name" value="transcription factor 7 isoform X2"/>
    <property type="match status" value="1"/>
</dbReference>
<evidence type="ECO:0000256" key="1">
    <source>
        <dbReference type="ARBA" id="ARBA00004123"/>
    </source>
</evidence>
<dbReference type="PANTHER" id="PTHR12726">
    <property type="entry name" value="CERAMIDE GLUCOSYLTRANSFERASE"/>
    <property type="match status" value="1"/>
</dbReference>
<accession>A0A084WIW5</accession>
<dbReference type="Proteomes" id="UP000030765">
    <property type="component" value="Unassembled WGS sequence"/>
</dbReference>
<comment type="pathway">
    <text evidence="4">Sphingolipid metabolism.</text>
</comment>
<dbReference type="InterPro" id="IPR013558">
    <property type="entry name" value="CTNNB1-bd_N"/>
</dbReference>
<dbReference type="Gene3D" id="1.10.30.10">
    <property type="entry name" value="High mobility group box domain"/>
    <property type="match status" value="1"/>
</dbReference>
<dbReference type="GO" id="GO:0007367">
    <property type="term" value="P:segment polarity determination"/>
    <property type="evidence" value="ECO:0007669"/>
    <property type="project" value="UniProtKB-KW"/>
</dbReference>
<feature type="transmembrane region" description="Helical" evidence="30">
    <location>
        <begin position="6"/>
        <end position="31"/>
    </location>
</feature>
<dbReference type="EnsemblMetazoa" id="ASIC018221-RA">
    <property type="protein sequence ID" value="ASIC018221-PA"/>
    <property type="gene ID" value="ASIC018221"/>
</dbReference>
<evidence type="ECO:0000256" key="22">
    <source>
        <dbReference type="ARBA" id="ARBA00023242"/>
    </source>
</evidence>
<dbReference type="AlphaFoldDB" id="A0A084WIW5"/>
<keyword evidence="16" id="KW-0333">Golgi apparatus</keyword>
<reference evidence="33" key="2">
    <citation type="submission" date="2020-05" db="UniProtKB">
        <authorList>
            <consortium name="EnsemblMetazoa"/>
        </authorList>
    </citation>
    <scope>IDENTIFICATION</scope>
</reference>
<dbReference type="VEuPathDB" id="VectorBase:ASIS016141"/>